<gene>
    <name evidence="1" type="ORF">WN944_018328</name>
</gene>
<accession>A0AAP0LXW2</accession>
<organism evidence="1 2">
    <name type="scientific">Citrus x changshan-huyou</name>
    <dbReference type="NCBI Taxonomy" id="2935761"/>
    <lineage>
        <taxon>Eukaryota</taxon>
        <taxon>Viridiplantae</taxon>
        <taxon>Streptophyta</taxon>
        <taxon>Embryophyta</taxon>
        <taxon>Tracheophyta</taxon>
        <taxon>Spermatophyta</taxon>
        <taxon>Magnoliopsida</taxon>
        <taxon>eudicotyledons</taxon>
        <taxon>Gunneridae</taxon>
        <taxon>Pentapetalae</taxon>
        <taxon>rosids</taxon>
        <taxon>malvids</taxon>
        <taxon>Sapindales</taxon>
        <taxon>Rutaceae</taxon>
        <taxon>Aurantioideae</taxon>
        <taxon>Citrus</taxon>
    </lineage>
</organism>
<keyword evidence="2" id="KW-1185">Reference proteome</keyword>
<sequence length="45" mass="4849">MAASKVSVKLLIDKGPKTIFAEAGKDSAYFLFYLLSLPVDSVLSN</sequence>
<comment type="caution">
    <text evidence="1">The sequence shown here is derived from an EMBL/GenBank/DDBJ whole genome shotgun (WGS) entry which is preliminary data.</text>
</comment>
<evidence type="ECO:0000313" key="2">
    <source>
        <dbReference type="Proteomes" id="UP001428341"/>
    </source>
</evidence>
<reference evidence="1 2" key="1">
    <citation type="submission" date="2024-05" db="EMBL/GenBank/DDBJ databases">
        <title>Haplotype-resolved chromosome-level genome assembly of Huyou (Citrus changshanensis).</title>
        <authorList>
            <person name="Miao C."/>
            <person name="Chen W."/>
            <person name="Wu Y."/>
            <person name="Wang L."/>
            <person name="Zhao S."/>
            <person name="Grierson D."/>
            <person name="Xu C."/>
            <person name="Chen K."/>
        </authorList>
    </citation>
    <scope>NUCLEOTIDE SEQUENCE [LARGE SCALE GENOMIC DNA]</scope>
    <source>
        <strain evidence="1">01-14</strain>
        <tissue evidence="1">Leaf</tissue>
    </source>
</reference>
<proteinExistence type="predicted"/>
<dbReference type="Proteomes" id="UP001428341">
    <property type="component" value="Unassembled WGS sequence"/>
</dbReference>
<name>A0AAP0LXW2_9ROSI</name>
<dbReference type="EMBL" id="JBCGBO010000007">
    <property type="protein sequence ID" value="KAK9186939.1"/>
    <property type="molecule type" value="Genomic_DNA"/>
</dbReference>
<evidence type="ECO:0000313" key="1">
    <source>
        <dbReference type="EMBL" id="KAK9186939.1"/>
    </source>
</evidence>
<dbReference type="AlphaFoldDB" id="A0AAP0LXW2"/>
<protein>
    <submittedName>
        <fullName evidence="1">Uncharacterized protein</fullName>
    </submittedName>
</protein>